<proteinExistence type="predicted"/>
<dbReference type="EMBL" id="KV748452">
    <property type="protein sequence ID" value="OCL15401.1"/>
    <property type="molecule type" value="Genomic_DNA"/>
</dbReference>
<organism evidence="1 2">
    <name type="scientific">Glonium stellatum</name>
    <dbReference type="NCBI Taxonomy" id="574774"/>
    <lineage>
        <taxon>Eukaryota</taxon>
        <taxon>Fungi</taxon>
        <taxon>Dikarya</taxon>
        <taxon>Ascomycota</taxon>
        <taxon>Pezizomycotina</taxon>
        <taxon>Dothideomycetes</taxon>
        <taxon>Pleosporomycetidae</taxon>
        <taxon>Gloniales</taxon>
        <taxon>Gloniaceae</taxon>
        <taxon>Glonium</taxon>
    </lineage>
</organism>
<sequence>MSFDYSRALITVPRRSTSARRFHYPGNRDWEFDDYDDRESRIYDWMSTDWERAQLNRPRARSVPRSQLQDPDHQCERDPGWNIDYATAFLVDRLEKADSQNSKIAADILSKARAISYDMRDPYSLNLPRRGIVYQAFNAFDEFVFAGKLKDVVFLEFKGLDPRVSGATYIAGHHPNPRVTRVAIVLNSEKHREATPDQIFASLLHHMIHAYFLVTCGSRPCDPKDERRLKHSSHFGKIMYTIKNLSAASSSGRRALPIDFGHKLDSQPAFRLSHGYGYNRPRSPFEYDSRVSEQESPKVDRSYCPANIKVIEQSQIDSWYRKVCEPLLDLPECVRGRNFYTLNGDGEFKDLSRHPAESSKDFGGFIFDGKPVHVAADKIADFPSIKGVFLTKLWLQIPDGVDRTIFKAVYDFVHDHKYGPDITKVQTSDGRGPPLIKELHPESAPYLLTDIRVFKLACELKFEELKTLALKRLNEQHITHEDPIMVLKEVYSGPSEPHSDLQSWSRRFLIRNTGLAHPLASETPYETSNLWKLQNVPDLQPRFTALTDHGGVLVTVVTEAYDELLKMSQGPVQSWPAMLNGRYGVLPPSTYLPAVLHAHYPDNEWGVYPRQTMYGPQTRHGPRAVGPYRDLIDGPDFLPPAEFYEQGDGERFPSNDRERHLARKGWATGHSTKPQGWLRHNKFTEPTTWARDGRDAVEWLNQSPHERQGEWAYLL</sequence>
<evidence type="ECO:0000313" key="2">
    <source>
        <dbReference type="Proteomes" id="UP000250140"/>
    </source>
</evidence>
<reference evidence="1 2" key="1">
    <citation type="journal article" date="2016" name="Nat. Commun.">
        <title>Ectomycorrhizal ecology is imprinted in the genome of the dominant symbiotic fungus Cenococcum geophilum.</title>
        <authorList>
            <consortium name="DOE Joint Genome Institute"/>
            <person name="Peter M."/>
            <person name="Kohler A."/>
            <person name="Ohm R.A."/>
            <person name="Kuo A."/>
            <person name="Krutzmann J."/>
            <person name="Morin E."/>
            <person name="Arend M."/>
            <person name="Barry K.W."/>
            <person name="Binder M."/>
            <person name="Choi C."/>
            <person name="Clum A."/>
            <person name="Copeland A."/>
            <person name="Grisel N."/>
            <person name="Haridas S."/>
            <person name="Kipfer T."/>
            <person name="LaButti K."/>
            <person name="Lindquist E."/>
            <person name="Lipzen A."/>
            <person name="Maire R."/>
            <person name="Meier B."/>
            <person name="Mihaltcheva S."/>
            <person name="Molinier V."/>
            <person name="Murat C."/>
            <person name="Poggeler S."/>
            <person name="Quandt C.A."/>
            <person name="Sperisen C."/>
            <person name="Tritt A."/>
            <person name="Tisserant E."/>
            <person name="Crous P.W."/>
            <person name="Henrissat B."/>
            <person name="Nehls U."/>
            <person name="Egli S."/>
            <person name="Spatafora J.W."/>
            <person name="Grigoriev I.V."/>
            <person name="Martin F.M."/>
        </authorList>
    </citation>
    <scope>NUCLEOTIDE SEQUENCE [LARGE SCALE GENOMIC DNA]</scope>
    <source>
        <strain evidence="1 2">CBS 207.34</strain>
    </source>
</reference>
<dbReference type="OrthoDB" id="5236983at2759"/>
<keyword evidence="2" id="KW-1185">Reference proteome</keyword>
<evidence type="ECO:0000313" key="1">
    <source>
        <dbReference type="EMBL" id="OCL15401.1"/>
    </source>
</evidence>
<dbReference type="GO" id="GO:0006950">
    <property type="term" value="P:response to stress"/>
    <property type="evidence" value="ECO:0007669"/>
    <property type="project" value="UniProtKB-ARBA"/>
</dbReference>
<name>A0A8E2FFI9_9PEZI</name>
<protein>
    <recommendedName>
        <fullName evidence="3">SprT-like domain-containing protein</fullName>
    </recommendedName>
</protein>
<dbReference type="AlphaFoldDB" id="A0A8E2FFI9"/>
<accession>A0A8E2FFI9</accession>
<dbReference type="Proteomes" id="UP000250140">
    <property type="component" value="Unassembled WGS sequence"/>
</dbReference>
<gene>
    <name evidence="1" type="ORF">AOQ84DRAFT_435021</name>
</gene>
<evidence type="ECO:0008006" key="3">
    <source>
        <dbReference type="Google" id="ProtNLM"/>
    </source>
</evidence>